<dbReference type="GO" id="GO:0016787">
    <property type="term" value="F:hydrolase activity"/>
    <property type="evidence" value="ECO:0007669"/>
    <property type="project" value="UniProtKB-KW"/>
</dbReference>
<evidence type="ECO:0000256" key="2">
    <source>
        <dbReference type="ARBA" id="ARBA00022801"/>
    </source>
</evidence>
<dbReference type="InterPro" id="IPR050272">
    <property type="entry name" value="Isochorismatase-like_hydrls"/>
</dbReference>
<name>A0A0D2AAS3_9EURO</name>
<dbReference type="EMBL" id="KN847118">
    <property type="protein sequence ID" value="KIW21872.1"/>
    <property type="molecule type" value="Genomic_DNA"/>
</dbReference>
<dbReference type="SUPFAM" id="SSF52499">
    <property type="entry name" value="Isochorismatase-like hydrolases"/>
    <property type="match status" value="1"/>
</dbReference>
<evidence type="ECO:0000256" key="1">
    <source>
        <dbReference type="ARBA" id="ARBA00006336"/>
    </source>
</evidence>
<protein>
    <recommendedName>
        <fullName evidence="3">Isochorismatase-like domain-containing protein</fullName>
    </recommendedName>
</protein>
<sequence>MTNTVFPPSDPASSLSISPHETAVLLTVYQNMILARIGDVAANSVINIASQMRDWALHKEMAVFRCLIHASPVSESPTHSGTSANWKMYEAKFSEIPWLARAAETLAARKHLDPELTVLRTPGFISALESHGLSNLLKEKGIKSLIIGGINTSGCVLSTARAATDRGYIVTVMEDACFDPVPGLHSMLVTYVLPRGAHVAASWEIQNAWKIL</sequence>
<dbReference type="PANTHER" id="PTHR43540">
    <property type="entry name" value="PEROXYUREIDOACRYLATE/UREIDOACRYLATE AMIDOHYDROLASE-RELATED"/>
    <property type="match status" value="1"/>
</dbReference>
<dbReference type="Pfam" id="PF00857">
    <property type="entry name" value="Isochorismatase"/>
    <property type="match status" value="1"/>
</dbReference>
<comment type="similarity">
    <text evidence="1">Belongs to the isochorismatase family.</text>
</comment>
<dbReference type="VEuPathDB" id="FungiDB:PV07_12712"/>
<dbReference type="InterPro" id="IPR000868">
    <property type="entry name" value="Isochorismatase-like_dom"/>
</dbReference>
<evidence type="ECO:0000313" key="5">
    <source>
        <dbReference type="Proteomes" id="UP000054466"/>
    </source>
</evidence>
<dbReference type="RefSeq" id="XP_016242088.1">
    <property type="nucleotide sequence ID" value="XM_016400262.1"/>
</dbReference>
<accession>A0A0D2AAS3</accession>
<dbReference type="AlphaFoldDB" id="A0A0D2AAS3"/>
<proteinExistence type="inferred from homology"/>
<feature type="domain" description="Isochorismatase-like" evidence="3">
    <location>
        <begin position="23"/>
        <end position="201"/>
    </location>
</feature>
<keyword evidence="2" id="KW-0378">Hydrolase</keyword>
<reference evidence="4 5" key="1">
    <citation type="submission" date="2015-01" db="EMBL/GenBank/DDBJ databases">
        <title>The Genome Sequence of Cladophialophora immunda CBS83496.</title>
        <authorList>
            <consortium name="The Broad Institute Genomics Platform"/>
            <person name="Cuomo C."/>
            <person name="de Hoog S."/>
            <person name="Gorbushina A."/>
            <person name="Stielow B."/>
            <person name="Teixiera M."/>
            <person name="Abouelleil A."/>
            <person name="Chapman S.B."/>
            <person name="Priest M."/>
            <person name="Young S.K."/>
            <person name="Wortman J."/>
            <person name="Nusbaum C."/>
            <person name="Birren B."/>
        </authorList>
    </citation>
    <scope>NUCLEOTIDE SEQUENCE [LARGE SCALE GENOMIC DNA]</scope>
    <source>
        <strain evidence="4 5">CBS 83496</strain>
    </source>
</reference>
<dbReference type="InterPro" id="IPR036380">
    <property type="entry name" value="Isochorismatase-like_sf"/>
</dbReference>
<organism evidence="4 5">
    <name type="scientific">Cladophialophora immunda</name>
    <dbReference type="NCBI Taxonomy" id="569365"/>
    <lineage>
        <taxon>Eukaryota</taxon>
        <taxon>Fungi</taxon>
        <taxon>Dikarya</taxon>
        <taxon>Ascomycota</taxon>
        <taxon>Pezizomycotina</taxon>
        <taxon>Eurotiomycetes</taxon>
        <taxon>Chaetothyriomycetidae</taxon>
        <taxon>Chaetothyriales</taxon>
        <taxon>Herpotrichiellaceae</taxon>
        <taxon>Cladophialophora</taxon>
    </lineage>
</organism>
<dbReference type="Proteomes" id="UP000054466">
    <property type="component" value="Unassembled WGS sequence"/>
</dbReference>
<dbReference type="HOGENOM" id="CLU_068979_4_0_1"/>
<evidence type="ECO:0000259" key="3">
    <source>
        <dbReference type="Pfam" id="PF00857"/>
    </source>
</evidence>
<keyword evidence="5" id="KW-1185">Reference proteome</keyword>
<dbReference type="GeneID" id="27351906"/>
<dbReference type="Gene3D" id="3.40.50.850">
    <property type="entry name" value="Isochorismatase-like"/>
    <property type="match status" value="1"/>
</dbReference>
<dbReference type="OrthoDB" id="1739143at2759"/>
<evidence type="ECO:0000313" key="4">
    <source>
        <dbReference type="EMBL" id="KIW21872.1"/>
    </source>
</evidence>
<gene>
    <name evidence="4" type="ORF">PV07_12712</name>
</gene>